<dbReference type="SUPFAM" id="SSF109854">
    <property type="entry name" value="DinB/YfiT-like putative metalloenzymes"/>
    <property type="match status" value="1"/>
</dbReference>
<dbReference type="InterPro" id="IPR034660">
    <property type="entry name" value="DinB/YfiT-like"/>
</dbReference>
<dbReference type="Gene3D" id="1.20.120.450">
    <property type="entry name" value="dinb family like domain"/>
    <property type="match status" value="1"/>
</dbReference>
<evidence type="ECO:0000313" key="2">
    <source>
        <dbReference type="EMBL" id="MDA0567509.1"/>
    </source>
</evidence>
<evidence type="ECO:0000313" key="3">
    <source>
        <dbReference type="Proteomes" id="UP001140076"/>
    </source>
</evidence>
<name>A0A9X3SJM4_9ACTN</name>
<comment type="caution">
    <text evidence="2">The sequence shown here is derived from an EMBL/GenBank/DDBJ whole genome shotgun (WGS) entry which is preliminary data.</text>
</comment>
<dbReference type="Proteomes" id="UP001140076">
    <property type="component" value="Unassembled WGS sequence"/>
</dbReference>
<organism evidence="2 3">
    <name type="scientific">Streptomonospora mangrovi</name>
    <dbReference type="NCBI Taxonomy" id="2883123"/>
    <lineage>
        <taxon>Bacteria</taxon>
        <taxon>Bacillati</taxon>
        <taxon>Actinomycetota</taxon>
        <taxon>Actinomycetes</taxon>
        <taxon>Streptosporangiales</taxon>
        <taxon>Nocardiopsidaceae</taxon>
        <taxon>Streptomonospora</taxon>
    </lineage>
</organism>
<accession>A0A9X3SJM4</accession>
<sequence length="220" mass="23497">MTDATPLPSAGSSDPSAPADPAVPVDPTRPVGDTAPLPGPLTLEQTAPWVLGTTAAGERATLTAFLDYLRWAAAHKARGLSDSAARRRLVPSGTTVAGVLRHLTVVERNWFQRVLRADPGVEKELRPLLEAVESTFTVPDDTPLSAVVADYERECARSRAAVAAHPLDHTVDHDELGPVSLRWILLHMVEETARHAGHLDILREQIDGATGDREPATGPG</sequence>
<keyword evidence="3" id="KW-1185">Reference proteome</keyword>
<reference evidence="2" key="1">
    <citation type="submission" date="2021-10" db="EMBL/GenBank/DDBJ databases">
        <title>Streptomonospora sp. nov., isolated from mangrove soil.</title>
        <authorList>
            <person name="Chen X."/>
            <person name="Ge X."/>
            <person name="Liu W."/>
        </authorList>
    </citation>
    <scope>NUCLEOTIDE SEQUENCE</scope>
    <source>
        <strain evidence="2">S1-112</strain>
    </source>
</reference>
<feature type="compositionally biased region" description="Low complexity" evidence="1">
    <location>
        <begin position="1"/>
        <end position="31"/>
    </location>
</feature>
<gene>
    <name evidence="2" type="ORF">LG943_24765</name>
</gene>
<evidence type="ECO:0000256" key="1">
    <source>
        <dbReference type="SAM" id="MobiDB-lite"/>
    </source>
</evidence>
<dbReference type="InterPro" id="IPR007061">
    <property type="entry name" value="MST-like"/>
</dbReference>
<dbReference type="EMBL" id="JAJAQC010000060">
    <property type="protein sequence ID" value="MDA0567509.1"/>
    <property type="molecule type" value="Genomic_DNA"/>
</dbReference>
<dbReference type="Pfam" id="PF04978">
    <property type="entry name" value="MST"/>
    <property type="match status" value="1"/>
</dbReference>
<feature type="region of interest" description="Disordered" evidence="1">
    <location>
        <begin position="1"/>
        <end position="41"/>
    </location>
</feature>
<proteinExistence type="predicted"/>
<dbReference type="RefSeq" id="WP_270074755.1">
    <property type="nucleotide sequence ID" value="NZ_JAJAQC010000060.1"/>
</dbReference>
<dbReference type="AlphaFoldDB" id="A0A9X3SJM4"/>
<protein>
    <submittedName>
        <fullName evidence="2">DinB family protein</fullName>
    </submittedName>
</protein>